<comment type="caution">
    <text evidence="3">The sequence shown here is derived from an EMBL/GenBank/DDBJ whole genome shotgun (WGS) entry which is preliminary data.</text>
</comment>
<dbReference type="AlphaFoldDB" id="A0A8T0UWG8"/>
<sequence length="94" mass="9785">MGARPGRSPGDLVSCGGPRRLLTFVLLLCACLLMAMAATEGASFGSNNAAAGSPAQRPGGADAFRSSKRRIPKGPDPIHNRRAGKTTIEPRRRG</sequence>
<feature type="region of interest" description="Disordered" evidence="1">
    <location>
        <begin position="44"/>
        <end position="94"/>
    </location>
</feature>
<evidence type="ECO:0000256" key="2">
    <source>
        <dbReference type="SAM" id="SignalP"/>
    </source>
</evidence>
<proteinExistence type="predicted"/>
<organism evidence="3 4">
    <name type="scientific">Panicum virgatum</name>
    <name type="common">Blackwell switchgrass</name>
    <dbReference type="NCBI Taxonomy" id="38727"/>
    <lineage>
        <taxon>Eukaryota</taxon>
        <taxon>Viridiplantae</taxon>
        <taxon>Streptophyta</taxon>
        <taxon>Embryophyta</taxon>
        <taxon>Tracheophyta</taxon>
        <taxon>Spermatophyta</taxon>
        <taxon>Magnoliopsida</taxon>
        <taxon>Liliopsida</taxon>
        <taxon>Poales</taxon>
        <taxon>Poaceae</taxon>
        <taxon>PACMAD clade</taxon>
        <taxon>Panicoideae</taxon>
        <taxon>Panicodae</taxon>
        <taxon>Paniceae</taxon>
        <taxon>Panicinae</taxon>
        <taxon>Panicum</taxon>
        <taxon>Panicum sect. Hiantes</taxon>
    </lineage>
</organism>
<evidence type="ECO:0000313" key="3">
    <source>
        <dbReference type="EMBL" id="KAG2626508.1"/>
    </source>
</evidence>
<evidence type="ECO:0000256" key="1">
    <source>
        <dbReference type="SAM" id="MobiDB-lite"/>
    </source>
</evidence>
<feature type="compositionally biased region" description="Low complexity" evidence="1">
    <location>
        <begin position="44"/>
        <end position="55"/>
    </location>
</feature>
<keyword evidence="4" id="KW-1185">Reference proteome</keyword>
<dbReference type="InterPro" id="IPR039316">
    <property type="entry name" value="CLE25/26"/>
</dbReference>
<dbReference type="Proteomes" id="UP000823388">
    <property type="component" value="Chromosome 3K"/>
</dbReference>
<gene>
    <name evidence="3" type="ORF">PVAP13_3KG364600</name>
</gene>
<dbReference type="EMBL" id="CM029041">
    <property type="protein sequence ID" value="KAG2626508.1"/>
    <property type="molecule type" value="Genomic_DNA"/>
</dbReference>
<feature type="signal peptide" evidence="2">
    <location>
        <begin position="1"/>
        <end position="37"/>
    </location>
</feature>
<feature type="chain" id="PRO_5035782306" evidence="2">
    <location>
        <begin position="38"/>
        <end position="94"/>
    </location>
</feature>
<protein>
    <submittedName>
        <fullName evidence="3">Uncharacterized protein</fullName>
    </submittedName>
</protein>
<name>A0A8T0UWG8_PANVG</name>
<accession>A0A8T0UWG8</accession>
<keyword evidence="2" id="KW-0732">Signal</keyword>
<dbReference type="PROSITE" id="PS51257">
    <property type="entry name" value="PROKAR_LIPOPROTEIN"/>
    <property type="match status" value="1"/>
</dbReference>
<reference evidence="3" key="1">
    <citation type="submission" date="2020-05" db="EMBL/GenBank/DDBJ databases">
        <title>WGS assembly of Panicum virgatum.</title>
        <authorList>
            <person name="Lovell J.T."/>
            <person name="Jenkins J."/>
            <person name="Shu S."/>
            <person name="Juenger T.E."/>
            <person name="Schmutz J."/>
        </authorList>
    </citation>
    <scope>NUCLEOTIDE SEQUENCE</scope>
    <source>
        <strain evidence="3">AP13</strain>
    </source>
</reference>
<evidence type="ECO:0000313" key="4">
    <source>
        <dbReference type="Proteomes" id="UP000823388"/>
    </source>
</evidence>
<dbReference type="PANTHER" id="PTHR34277">
    <property type="entry name" value="CLAVATA3/ESR (CLE)-RELATED PROTEIN 26"/>
    <property type="match status" value="1"/>
</dbReference>
<dbReference type="PANTHER" id="PTHR34277:SF14">
    <property type="entry name" value="OS05G0505900 PROTEIN"/>
    <property type="match status" value="1"/>
</dbReference>